<protein>
    <submittedName>
        <fullName evidence="2">Uncharacterized protein</fullName>
    </submittedName>
</protein>
<evidence type="ECO:0000313" key="3">
    <source>
        <dbReference type="Proteomes" id="UP000799770"/>
    </source>
</evidence>
<feature type="compositionally biased region" description="Basic and acidic residues" evidence="1">
    <location>
        <begin position="211"/>
        <end position="220"/>
    </location>
</feature>
<dbReference type="AlphaFoldDB" id="A0A6A5YYT9"/>
<dbReference type="Proteomes" id="UP000799770">
    <property type="component" value="Unassembled WGS sequence"/>
</dbReference>
<evidence type="ECO:0000313" key="2">
    <source>
        <dbReference type="EMBL" id="KAF2111984.1"/>
    </source>
</evidence>
<organism evidence="2 3">
    <name type="scientific">Lophiotrema nucula</name>
    <dbReference type="NCBI Taxonomy" id="690887"/>
    <lineage>
        <taxon>Eukaryota</taxon>
        <taxon>Fungi</taxon>
        <taxon>Dikarya</taxon>
        <taxon>Ascomycota</taxon>
        <taxon>Pezizomycotina</taxon>
        <taxon>Dothideomycetes</taxon>
        <taxon>Pleosporomycetidae</taxon>
        <taxon>Pleosporales</taxon>
        <taxon>Lophiotremataceae</taxon>
        <taxon>Lophiotrema</taxon>
    </lineage>
</organism>
<feature type="region of interest" description="Disordered" evidence="1">
    <location>
        <begin position="211"/>
        <end position="233"/>
    </location>
</feature>
<dbReference type="EMBL" id="ML977332">
    <property type="protein sequence ID" value="KAF2111984.1"/>
    <property type="molecule type" value="Genomic_DNA"/>
</dbReference>
<proteinExistence type="predicted"/>
<name>A0A6A5YYT9_9PLEO</name>
<evidence type="ECO:0000256" key="1">
    <source>
        <dbReference type="SAM" id="MobiDB-lite"/>
    </source>
</evidence>
<reference evidence="2" key="1">
    <citation type="journal article" date="2020" name="Stud. Mycol.">
        <title>101 Dothideomycetes genomes: a test case for predicting lifestyles and emergence of pathogens.</title>
        <authorList>
            <person name="Haridas S."/>
            <person name="Albert R."/>
            <person name="Binder M."/>
            <person name="Bloem J."/>
            <person name="Labutti K."/>
            <person name="Salamov A."/>
            <person name="Andreopoulos B."/>
            <person name="Baker S."/>
            <person name="Barry K."/>
            <person name="Bills G."/>
            <person name="Bluhm B."/>
            <person name="Cannon C."/>
            <person name="Castanera R."/>
            <person name="Culley D."/>
            <person name="Daum C."/>
            <person name="Ezra D."/>
            <person name="Gonzalez J."/>
            <person name="Henrissat B."/>
            <person name="Kuo A."/>
            <person name="Liang C."/>
            <person name="Lipzen A."/>
            <person name="Lutzoni F."/>
            <person name="Magnuson J."/>
            <person name="Mondo S."/>
            <person name="Nolan M."/>
            <person name="Ohm R."/>
            <person name="Pangilinan J."/>
            <person name="Park H.-J."/>
            <person name="Ramirez L."/>
            <person name="Alfaro M."/>
            <person name="Sun H."/>
            <person name="Tritt A."/>
            <person name="Yoshinaga Y."/>
            <person name="Zwiers L.-H."/>
            <person name="Turgeon B."/>
            <person name="Goodwin S."/>
            <person name="Spatafora J."/>
            <person name="Crous P."/>
            <person name="Grigoriev I."/>
        </authorList>
    </citation>
    <scope>NUCLEOTIDE SEQUENCE</scope>
    <source>
        <strain evidence="2">CBS 627.86</strain>
    </source>
</reference>
<sequence>MAAAETSKKAKYETFCAKRRFHELNGDELQCDEHYLGDTRAAKRGRQTDDSTGDAMEIEPMMSQFPTITPAIPTASSSLQDSTQSPSAVFSPHPAAVNLATQPMSVRPSSVAQNGMLQSITPELTASTMEKLSSAIRSLCRNAIKQGMPEPFLQKQAFHTGAATKLEKLAFTKAQNDACHYKRVVGQELEKLEAADTKAFMKMVEHGGELEGLVDEHGNFGDDSEDEESDGEL</sequence>
<feature type="compositionally biased region" description="Acidic residues" evidence="1">
    <location>
        <begin position="222"/>
        <end position="233"/>
    </location>
</feature>
<accession>A0A6A5YYT9</accession>
<keyword evidence="3" id="KW-1185">Reference proteome</keyword>
<gene>
    <name evidence="2" type="ORF">BDV96DRAFT_580947</name>
</gene>